<dbReference type="RefSeq" id="WP_322443049.1">
    <property type="nucleotide sequence ID" value="NZ_JAXOTQ010000046.1"/>
</dbReference>
<gene>
    <name evidence="3" type="ORF">U2F25_28865</name>
</gene>
<feature type="region of interest" description="Disordered" evidence="1">
    <location>
        <begin position="44"/>
        <end position="103"/>
    </location>
</feature>
<name>A0ABU5JLD8_9ACTN</name>
<comment type="caution">
    <text evidence="3">The sequence shown here is derived from an EMBL/GenBank/DDBJ whole genome shotgun (WGS) entry which is preliminary data.</text>
</comment>
<feature type="compositionally biased region" description="Low complexity" evidence="1">
    <location>
        <begin position="44"/>
        <end position="60"/>
    </location>
</feature>
<evidence type="ECO:0000256" key="1">
    <source>
        <dbReference type="SAM" id="MobiDB-lite"/>
    </source>
</evidence>
<organism evidence="3 4">
    <name type="scientific">Micromonospora sicca</name>
    <dbReference type="NCBI Taxonomy" id="2202420"/>
    <lineage>
        <taxon>Bacteria</taxon>
        <taxon>Bacillati</taxon>
        <taxon>Actinomycetota</taxon>
        <taxon>Actinomycetes</taxon>
        <taxon>Micromonosporales</taxon>
        <taxon>Micromonosporaceae</taxon>
        <taxon>Micromonospora</taxon>
    </lineage>
</organism>
<evidence type="ECO:0000313" key="3">
    <source>
        <dbReference type="EMBL" id="MDZ5493430.1"/>
    </source>
</evidence>
<keyword evidence="2" id="KW-1133">Transmembrane helix</keyword>
<evidence type="ECO:0000313" key="4">
    <source>
        <dbReference type="Proteomes" id="UP001290101"/>
    </source>
</evidence>
<sequence length="135" mass="13902">MAGSGREASDSSVLLVLALMGVGLWYALLRPTVKSLAEEAAQEQVAPVARQASAADTRAQQADDKAQQAVDAVAPGASPSPTPTVRPGVPAIPDGGQSSSRRLSVTAGAGAIGTDRYTVPFRRVFVLTDTFLQNP</sequence>
<keyword evidence="2" id="KW-0812">Transmembrane</keyword>
<feature type="transmembrane region" description="Helical" evidence="2">
    <location>
        <begin position="12"/>
        <end position="29"/>
    </location>
</feature>
<evidence type="ECO:0000256" key="2">
    <source>
        <dbReference type="SAM" id="Phobius"/>
    </source>
</evidence>
<dbReference type="EMBL" id="JAXOTQ010000046">
    <property type="protein sequence ID" value="MDZ5493430.1"/>
    <property type="molecule type" value="Genomic_DNA"/>
</dbReference>
<proteinExistence type="predicted"/>
<protein>
    <submittedName>
        <fullName evidence="3">Uncharacterized protein</fullName>
    </submittedName>
</protein>
<dbReference type="Proteomes" id="UP001290101">
    <property type="component" value="Unassembled WGS sequence"/>
</dbReference>
<keyword evidence="2" id="KW-0472">Membrane</keyword>
<keyword evidence="4" id="KW-1185">Reference proteome</keyword>
<accession>A0ABU5JLD8</accession>
<reference evidence="3 4" key="1">
    <citation type="submission" date="2023-12" db="EMBL/GenBank/DDBJ databases">
        <title>Micromonospora sp. nov., isolated from Atacama Desert.</title>
        <authorList>
            <person name="Carro L."/>
            <person name="Golinska P."/>
            <person name="Klenk H.-P."/>
            <person name="Goodfellow M."/>
        </authorList>
    </citation>
    <scope>NUCLEOTIDE SEQUENCE [LARGE SCALE GENOMIC DNA]</scope>
    <source>
        <strain evidence="3 4">4G53</strain>
    </source>
</reference>